<dbReference type="SUPFAM" id="SSF50090">
    <property type="entry name" value="Electron transport accessory proteins"/>
    <property type="match status" value="1"/>
</dbReference>
<dbReference type="AlphaFoldDB" id="A0A2S0N7M5"/>
<gene>
    <name evidence="2" type="ORF">C6569_03210</name>
</gene>
<dbReference type="InterPro" id="IPR008990">
    <property type="entry name" value="Elect_transpt_acc-like_dom_sf"/>
</dbReference>
<name>A0A2S0N7M5_9HYPH</name>
<dbReference type="OrthoDB" id="3478924at2"/>
<dbReference type="InterPro" id="IPR024690">
    <property type="entry name" value="CN_hydtase_beta_dom_C"/>
</dbReference>
<evidence type="ECO:0000259" key="1">
    <source>
        <dbReference type="Pfam" id="PF02211"/>
    </source>
</evidence>
<keyword evidence="3" id="KW-1185">Reference proteome</keyword>
<accession>A0A2S0N7M5</accession>
<organism evidence="2 3">
    <name type="scientific">Phreatobacter cathodiphilus</name>
    <dbReference type="NCBI Taxonomy" id="1868589"/>
    <lineage>
        <taxon>Bacteria</taxon>
        <taxon>Pseudomonadati</taxon>
        <taxon>Pseudomonadota</taxon>
        <taxon>Alphaproteobacteria</taxon>
        <taxon>Hyphomicrobiales</taxon>
        <taxon>Phreatobacteraceae</taxon>
        <taxon>Phreatobacter</taxon>
    </lineage>
</organism>
<dbReference type="Proteomes" id="UP000237889">
    <property type="component" value="Chromosome"/>
</dbReference>
<reference evidence="2 3" key="1">
    <citation type="submission" date="2018-03" db="EMBL/GenBank/DDBJ databases">
        <title>Genome sequencing of Phreatobacter sp.</title>
        <authorList>
            <person name="Kim S.-J."/>
            <person name="Heo J."/>
            <person name="Kwon S.-W."/>
        </authorList>
    </citation>
    <scope>NUCLEOTIDE SEQUENCE [LARGE SCALE GENOMIC DNA]</scope>
    <source>
        <strain evidence="2 3">S-12</strain>
    </source>
</reference>
<evidence type="ECO:0000313" key="2">
    <source>
        <dbReference type="EMBL" id="AVO44152.1"/>
    </source>
</evidence>
<dbReference type="EMBL" id="CP027668">
    <property type="protein sequence ID" value="AVO44152.1"/>
    <property type="molecule type" value="Genomic_DNA"/>
</dbReference>
<dbReference type="Pfam" id="PF02211">
    <property type="entry name" value="NHase_beta_C"/>
    <property type="match status" value="1"/>
</dbReference>
<evidence type="ECO:0000313" key="3">
    <source>
        <dbReference type="Proteomes" id="UP000237889"/>
    </source>
</evidence>
<dbReference type="Gene3D" id="2.30.30.50">
    <property type="match status" value="1"/>
</dbReference>
<proteinExistence type="predicted"/>
<feature type="domain" description="Nitrile hydratase beta subunit" evidence="1">
    <location>
        <begin position="2"/>
        <end position="92"/>
    </location>
</feature>
<sequence>MPRFSPGDRVTVLDLGKPGHVRIPWFIRHRTGRIERYCGAYPNPEDLAFGRPGLPAIDLYRVHFPQTDLWPDYAGAASDTLEIEVYDHWLEPAEPLT</sequence>
<protein>
    <submittedName>
        <fullName evidence="2">ScnA-like protein</fullName>
    </submittedName>
</protein>
<dbReference type="KEGG" id="phr:C6569_03210"/>
<dbReference type="RefSeq" id="WP_106747482.1">
    <property type="nucleotide sequence ID" value="NZ_CP027668.1"/>
</dbReference>